<keyword evidence="3" id="KW-0808">Transferase</keyword>
<dbReference type="Pfam" id="PF00480">
    <property type="entry name" value="ROK"/>
    <property type="match status" value="1"/>
</dbReference>
<feature type="compositionally biased region" description="Basic and acidic residues" evidence="2">
    <location>
        <begin position="392"/>
        <end position="412"/>
    </location>
</feature>
<sequence>MSALRAPIRRTHEERVLSVLRERGALSRGEIAKLVGLSRSTLSEITGTLLQRGAIVVVDTDAANRAGSGRPAERLALDPGSGQFMGVDFGHRRVRVVVADAAHEIVASGVERYDDREGWPTRLATAFALVDRLGAESGVHYRALQGIGIGVPGPYPAFAMSAKQDVFPFPVRHPADGVDTAFSERFGAPVVVDNNTRFAALAEAIHSSGPVADLLYVRVSDGVGGGLVVGGRLATGSIGLAGEIGHVTAVLDGRPCRCGKRGCVETVASVPALLTACRERGVPVDSLDDLRAAVERAHPVVDQVLRYAATILGRVVGTLVMALNPAEVVVGGEIAQFAPVIVQQLAAGVKYQLFPEVQVDPQIRAAELADDDGARGALAALFNDYPAIPGRSDFDAASRGPSGKEPHRDRAE</sequence>
<dbReference type="PROSITE" id="PS01125">
    <property type="entry name" value="ROK"/>
    <property type="match status" value="1"/>
</dbReference>
<dbReference type="Proteomes" id="UP000584374">
    <property type="component" value="Unassembled WGS sequence"/>
</dbReference>
<proteinExistence type="inferred from homology"/>
<accession>A0A840QIP3</accession>
<dbReference type="PANTHER" id="PTHR18964:SF149">
    <property type="entry name" value="BIFUNCTIONAL UDP-N-ACETYLGLUCOSAMINE 2-EPIMERASE_N-ACETYLMANNOSAMINE KINASE"/>
    <property type="match status" value="1"/>
</dbReference>
<dbReference type="RefSeq" id="WP_184733180.1">
    <property type="nucleotide sequence ID" value="NZ_JACHIW010000004.1"/>
</dbReference>
<reference evidence="3 4" key="1">
    <citation type="submission" date="2020-08" db="EMBL/GenBank/DDBJ databases">
        <title>Sequencing the genomes of 1000 actinobacteria strains.</title>
        <authorList>
            <person name="Klenk H.-P."/>
        </authorList>
    </citation>
    <scope>NUCLEOTIDE SEQUENCE [LARGE SCALE GENOMIC DNA]</scope>
    <source>
        <strain evidence="3 4">DSM 45584</strain>
    </source>
</reference>
<dbReference type="SUPFAM" id="SSF46785">
    <property type="entry name" value="Winged helix' DNA-binding domain"/>
    <property type="match status" value="1"/>
</dbReference>
<name>A0A840QIP3_9PSEU</name>
<dbReference type="InterPro" id="IPR036388">
    <property type="entry name" value="WH-like_DNA-bd_sf"/>
</dbReference>
<dbReference type="EMBL" id="JACHIW010000004">
    <property type="protein sequence ID" value="MBB5160030.1"/>
    <property type="molecule type" value="Genomic_DNA"/>
</dbReference>
<keyword evidence="4" id="KW-1185">Reference proteome</keyword>
<dbReference type="InterPro" id="IPR036390">
    <property type="entry name" value="WH_DNA-bd_sf"/>
</dbReference>
<dbReference type="Gene3D" id="1.10.10.10">
    <property type="entry name" value="Winged helix-like DNA-binding domain superfamily/Winged helix DNA-binding domain"/>
    <property type="match status" value="1"/>
</dbReference>
<feature type="region of interest" description="Disordered" evidence="2">
    <location>
        <begin position="389"/>
        <end position="412"/>
    </location>
</feature>
<dbReference type="InterPro" id="IPR043129">
    <property type="entry name" value="ATPase_NBD"/>
</dbReference>
<gene>
    <name evidence="3" type="ORF">BJ970_007631</name>
</gene>
<dbReference type="GO" id="GO:0016301">
    <property type="term" value="F:kinase activity"/>
    <property type="evidence" value="ECO:0007669"/>
    <property type="project" value="UniProtKB-KW"/>
</dbReference>
<evidence type="ECO:0000313" key="4">
    <source>
        <dbReference type="Proteomes" id="UP000584374"/>
    </source>
</evidence>
<evidence type="ECO:0000313" key="3">
    <source>
        <dbReference type="EMBL" id="MBB5160030.1"/>
    </source>
</evidence>
<dbReference type="SUPFAM" id="SSF53067">
    <property type="entry name" value="Actin-like ATPase domain"/>
    <property type="match status" value="2"/>
</dbReference>
<protein>
    <submittedName>
        <fullName evidence="3">Putative NBD/HSP70 family sugar kinase</fullName>
    </submittedName>
</protein>
<keyword evidence="3" id="KW-0418">Kinase</keyword>
<dbReference type="Pfam" id="PF13412">
    <property type="entry name" value="HTH_24"/>
    <property type="match status" value="1"/>
</dbReference>
<dbReference type="InterPro" id="IPR049874">
    <property type="entry name" value="ROK_cs"/>
</dbReference>
<dbReference type="Gene3D" id="3.30.420.40">
    <property type="match status" value="2"/>
</dbReference>
<dbReference type="PANTHER" id="PTHR18964">
    <property type="entry name" value="ROK (REPRESSOR, ORF, KINASE) FAMILY"/>
    <property type="match status" value="1"/>
</dbReference>
<organism evidence="3 4">
    <name type="scientific">Saccharopolyspora phatthalungensis</name>
    <dbReference type="NCBI Taxonomy" id="664693"/>
    <lineage>
        <taxon>Bacteria</taxon>
        <taxon>Bacillati</taxon>
        <taxon>Actinomycetota</taxon>
        <taxon>Actinomycetes</taxon>
        <taxon>Pseudonocardiales</taxon>
        <taxon>Pseudonocardiaceae</taxon>
        <taxon>Saccharopolyspora</taxon>
    </lineage>
</organism>
<evidence type="ECO:0000256" key="2">
    <source>
        <dbReference type="SAM" id="MobiDB-lite"/>
    </source>
</evidence>
<dbReference type="AlphaFoldDB" id="A0A840QIP3"/>
<evidence type="ECO:0000256" key="1">
    <source>
        <dbReference type="ARBA" id="ARBA00006479"/>
    </source>
</evidence>
<comment type="similarity">
    <text evidence="1">Belongs to the ROK (NagC/XylR) family.</text>
</comment>
<comment type="caution">
    <text evidence="3">The sequence shown here is derived from an EMBL/GenBank/DDBJ whole genome shotgun (WGS) entry which is preliminary data.</text>
</comment>
<dbReference type="InterPro" id="IPR000600">
    <property type="entry name" value="ROK"/>
</dbReference>